<organism evidence="2">
    <name type="scientific">Cuerna arida</name>
    <dbReference type="NCBI Taxonomy" id="1464854"/>
    <lineage>
        <taxon>Eukaryota</taxon>
        <taxon>Metazoa</taxon>
        <taxon>Ecdysozoa</taxon>
        <taxon>Arthropoda</taxon>
        <taxon>Hexapoda</taxon>
        <taxon>Insecta</taxon>
        <taxon>Pterygota</taxon>
        <taxon>Neoptera</taxon>
        <taxon>Paraneoptera</taxon>
        <taxon>Hemiptera</taxon>
        <taxon>Auchenorrhyncha</taxon>
        <taxon>Membracoidea</taxon>
        <taxon>Cicadellidae</taxon>
        <taxon>Cicadellinae</taxon>
        <taxon>Proconiini</taxon>
        <taxon>Cuerna</taxon>
    </lineage>
</organism>
<proteinExistence type="predicted"/>
<dbReference type="Pfam" id="PF03392">
    <property type="entry name" value="OS-D"/>
    <property type="match status" value="1"/>
</dbReference>
<feature type="chain" id="PRO_5008582953" evidence="1">
    <location>
        <begin position="23"/>
        <end position="137"/>
    </location>
</feature>
<accession>A0A1B6FMW2</accession>
<dbReference type="InterPro" id="IPR036682">
    <property type="entry name" value="OS_D_A10/PebIII_sf"/>
</dbReference>
<dbReference type="SUPFAM" id="SSF100910">
    <property type="entry name" value="Chemosensory protein Csp2"/>
    <property type="match status" value="1"/>
</dbReference>
<dbReference type="EMBL" id="GECZ01018222">
    <property type="protein sequence ID" value="JAS51547.1"/>
    <property type="molecule type" value="Transcribed_RNA"/>
</dbReference>
<dbReference type="PANTHER" id="PTHR11257">
    <property type="entry name" value="CHEMOSENSORY PROTEIN-RELATED"/>
    <property type="match status" value="1"/>
</dbReference>
<name>A0A1B6FMW2_9HEMI</name>
<dbReference type="InterPro" id="IPR005055">
    <property type="entry name" value="A10/PebIII"/>
</dbReference>
<feature type="signal peptide" evidence="1">
    <location>
        <begin position="1"/>
        <end position="22"/>
    </location>
</feature>
<evidence type="ECO:0000256" key="1">
    <source>
        <dbReference type="SAM" id="SignalP"/>
    </source>
</evidence>
<dbReference type="AlphaFoldDB" id="A0A1B6FMW2"/>
<evidence type="ECO:0000313" key="2">
    <source>
        <dbReference type="EMBL" id="JAS51547.1"/>
    </source>
</evidence>
<keyword evidence="1" id="KW-0732">Signal</keyword>
<gene>
    <name evidence="2" type="ORF">g.10076</name>
</gene>
<dbReference type="PANTHER" id="PTHR11257:SF13">
    <property type="entry name" value="GEO07322P1"/>
    <property type="match status" value="1"/>
</dbReference>
<reference evidence="2" key="1">
    <citation type="submission" date="2015-11" db="EMBL/GenBank/DDBJ databases">
        <title>De novo transcriptome assembly of four potential Pierce s Disease insect vectors from Arizona vineyards.</title>
        <authorList>
            <person name="Tassone E.E."/>
        </authorList>
    </citation>
    <scope>NUCLEOTIDE SEQUENCE</scope>
</reference>
<protein>
    <submittedName>
        <fullName evidence="2">Uncharacterized protein</fullName>
    </submittedName>
</protein>
<sequence length="137" mass="15720">MSAVAMLLLLCVATLLLGVAETQRRPDPARRALYRLEKIDVDTMLSNNRIMTNYVRCFVGKGACSPEGRDFRKLIPKLTATACGDCTPNQQRIIKKIFLFMYTQRNNDWKQLQDAFDPKHKFEKKICDFMGVESTKP</sequence>
<dbReference type="Gene3D" id="1.10.2080.10">
    <property type="entry name" value="Insect odorant-binding protein A10/Ejaculatory bulb-specific protein 3"/>
    <property type="match status" value="1"/>
</dbReference>